<organism evidence="4 5">
    <name type="scientific">Reichenbachiella faecimaris</name>
    <dbReference type="NCBI Taxonomy" id="692418"/>
    <lineage>
        <taxon>Bacteria</taxon>
        <taxon>Pseudomonadati</taxon>
        <taxon>Bacteroidota</taxon>
        <taxon>Cytophagia</taxon>
        <taxon>Cytophagales</taxon>
        <taxon>Reichenbachiellaceae</taxon>
        <taxon>Reichenbachiella</taxon>
    </lineage>
</organism>
<dbReference type="EMBL" id="FWYF01000001">
    <property type="protein sequence ID" value="SMD33170.1"/>
    <property type="molecule type" value="Genomic_DNA"/>
</dbReference>
<evidence type="ECO:0000259" key="3">
    <source>
        <dbReference type="PROSITE" id="PS50930"/>
    </source>
</evidence>
<dbReference type="PROSITE" id="PS50930">
    <property type="entry name" value="HTH_LYTTR"/>
    <property type="match status" value="1"/>
</dbReference>
<feature type="domain" description="HTH LytTR-type" evidence="3">
    <location>
        <begin position="143"/>
        <end position="246"/>
    </location>
</feature>
<accession>A0A1W2G8Z9</accession>
<dbReference type="Pfam" id="PF00072">
    <property type="entry name" value="Response_reg"/>
    <property type="match status" value="1"/>
</dbReference>
<keyword evidence="5" id="KW-1185">Reference proteome</keyword>
<dbReference type="GO" id="GO:0000156">
    <property type="term" value="F:phosphorelay response regulator activity"/>
    <property type="evidence" value="ECO:0007669"/>
    <property type="project" value="InterPro"/>
</dbReference>
<evidence type="ECO:0000259" key="2">
    <source>
        <dbReference type="PROSITE" id="PS50110"/>
    </source>
</evidence>
<dbReference type="InterPro" id="IPR046947">
    <property type="entry name" value="LytR-like"/>
</dbReference>
<dbReference type="PANTHER" id="PTHR37299:SF1">
    <property type="entry name" value="STAGE 0 SPORULATION PROTEIN A HOMOLOG"/>
    <property type="match status" value="1"/>
</dbReference>
<dbReference type="RefSeq" id="WP_084371844.1">
    <property type="nucleotide sequence ID" value="NZ_FWYF01000001.1"/>
</dbReference>
<keyword evidence="1" id="KW-0597">Phosphoprotein</keyword>
<reference evidence="4 5" key="1">
    <citation type="submission" date="2017-04" db="EMBL/GenBank/DDBJ databases">
        <authorList>
            <person name="Afonso C.L."/>
            <person name="Miller P.J."/>
            <person name="Scott M.A."/>
            <person name="Spackman E."/>
            <person name="Goraichik I."/>
            <person name="Dimitrov K.M."/>
            <person name="Suarez D.L."/>
            <person name="Swayne D.E."/>
        </authorList>
    </citation>
    <scope>NUCLEOTIDE SEQUENCE [LARGE SCALE GENOMIC DNA]</scope>
    <source>
        <strain evidence="4 5">DSM 26133</strain>
    </source>
</reference>
<name>A0A1W2G8Z9_REIFA</name>
<dbReference type="InterPro" id="IPR001789">
    <property type="entry name" value="Sig_transdc_resp-reg_receiver"/>
</dbReference>
<dbReference type="OrthoDB" id="1646880at2"/>
<dbReference type="Gene3D" id="3.40.50.2300">
    <property type="match status" value="1"/>
</dbReference>
<dbReference type="Proteomes" id="UP000192472">
    <property type="component" value="Unassembled WGS sequence"/>
</dbReference>
<dbReference type="Pfam" id="PF04397">
    <property type="entry name" value="LytTR"/>
    <property type="match status" value="1"/>
</dbReference>
<dbReference type="InterPro" id="IPR011006">
    <property type="entry name" value="CheY-like_superfamily"/>
</dbReference>
<dbReference type="PROSITE" id="PS50110">
    <property type="entry name" value="RESPONSE_REGULATORY"/>
    <property type="match status" value="1"/>
</dbReference>
<evidence type="ECO:0000313" key="4">
    <source>
        <dbReference type="EMBL" id="SMD33170.1"/>
    </source>
</evidence>
<protein>
    <submittedName>
        <fullName evidence="4">Two component transcriptional regulator, LytTR family</fullName>
    </submittedName>
</protein>
<evidence type="ECO:0000256" key="1">
    <source>
        <dbReference type="PROSITE-ProRule" id="PRU00169"/>
    </source>
</evidence>
<feature type="domain" description="Response regulatory" evidence="2">
    <location>
        <begin position="2"/>
        <end position="115"/>
    </location>
</feature>
<dbReference type="InterPro" id="IPR007492">
    <property type="entry name" value="LytTR_DNA-bd_dom"/>
</dbReference>
<dbReference type="Gene3D" id="2.40.50.1020">
    <property type="entry name" value="LytTr DNA-binding domain"/>
    <property type="match status" value="1"/>
</dbReference>
<dbReference type="SMART" id="SM00448">
    <property type="entry name" value="REC"/>
    <property type="match status" value="1"/>
</dbReference>
<dbReference type="STRING" id="692418.SAMN04488029_1534"/>
<evidence type="ECO:0000313" key="5">
    <source>
        <dbReference type="Proteomes" id="UP000192472"/>
    </source>
</evidence>
<proteinExistence type="predicted"/>
<dbReference type="GO" id="GO:0003677">
    <property type="term" value="F:DNA binding"/>
    <property type="evidence" value="ECO:0007669"/>
    <property type="project" value="InterPro"/>
</dbReference>
<dbReference type="SUPFAM" id="SSF52172">
    <property type="entry name" value="CheY-like"/>
    <property type="match status" value="1"/>
</dbReference>
<dbReference type="SMART" id="SM00850">
    <property type="entry name" value="LytTR"/>
    <property type="match status" value="1"/>
</dbReference>
<dbReference type="AlphaFoldDB" id="A0A1W2G8Z9"/>
<gene>
    <name evidence="4" type="ORF">SAMN04488029_1534</name>
</gene>
<dbReference type="PANTHER" id="PTHR37299">
    <property type="entry name" value="TRANSCRIPTIONAL REGULATOR-RELATED"/>
    <property type="match status" value="1"/>
</dbReference>
<sequence length="247" mass="28014">MRLVLIDDESTVRENLKILLNMYTPHAKVVGEASGVQEGLTCIKLNHPDLVLLDVEMKDGTGFDLLAMYGKIDFKLIFVTGHNEYAIKAFKYSAIDYVLKPIDPDDLKAAIGKASEHFDEQELNLKVSNLVGNKNTVNEQQNVILKDAENVYLVAVEDIIRCESEANYTKFFLSDGRKLIISKTLKEYDQLFAGQSFFRAHQSHLINLNHFDRYEKKEGGIVYMKDGSVLPVAVRKKEALMIRLQSL</sequence>
<feature type="modified residue" description="4-aspartylphosphate" evidence="1">
    <location>
        <position position="54"/>
    </location>
</feature>